<dbReference type="Proteomes" id="UP000663828">
    <property type="component" value="Unassembled WGS sequence"/>
</dbReference>
<gene>
    <name evidence="1" type="ORF">XAT740_LOCUS29629</name>
</gene>
<proteinExistence type="predicted"/>
<organism evidence="1 2">
    <name type="scientific">Adineta ricciae</name>
    <name type="common">Rotifer</name>
    <dbReference type="NCBI Taxonomy" id="249248"/>
    <lineage>
        <taxon>Eukaryota</taxon>
        <taxon>Metazoa</taxon>
        <taxon>Spiralia</taxon>
        <taxon>Gnathifera</taxon>
        <taxon>Rotifera</taxon>
        <taxon>Eurotatoria</taxon>
        <taxon>Bdelloidea</taxon>
        <taxon>Adinetida</taxon>
        <taxon>Adinetidae</taxon>
        <taxon>Adineta</taxon>
    </lineage>
</organism>
<accession>A0A815EJQ1</accession>
<keyword evidence="2" id="KW-1185">Reference proteome</keyword>
<evidence type="ECO:0000313" key="1">
    <source>
        <dbReference type="EMBL" id="CAF1315704.1"/>
    </source>
</evidence>
<dbReference type="AlphaFoldDB" id="A0A815EJQ1"/>
<evidence type="ECO:0000313" key="2">
    <source>
        <dbReference type="Proteomes" id="UP000663828"/>
    </source>
</evidence>
<name>A0A815EJQ1_ADIRI</name>
<reference evidence="1" key="1">
    <citation type="submission" date="2021-02" db="EMBL/GenBank/DDBJ databases">
        <authorList>
            <person name="Nowell W R."/>
        </authorList>
    </citation>
    <scope>NUCLEOTIDE SEQUENCE</scope>
</reference>
<dbReference type="SUPFAM" id="SSF101898">
    <property type="entry name" value="NHL repeat"/>
    <property type="match status" value="1"/>
</dbReference>
<sequence>MGVVLDADGDLFITDIDGHRIIRWGPNGAQCLVGYSDTSGSEPHKLYHPTVMNFDSFDNMFVVGSDNQRVFRNSIWSPILAT</sequence>
<comment type="caution">
    <text evidence="1">The sequence shown here is derived from an EMBL/GenBank/DDBJ whole genome shotgun (WGS) entry which is preliminary data.</text>
</comment>
<dbReference type="InterPro" id="IPR011042">
    <property type="entry name" value="6-blade_b-propeller_TolB-like"/>
</dbReference>
<protein>
    <submittedName>
        <fullName evidence="1">Uncharacterized protein</fullName>
    </submittedName>
</protein>
<dbReference type="Gene3D" id="2.120.10.30">
    <property type="entry name" value="TolB, C-terminal domain"/>
    <property type="match status" value="1"/>
</dbReference>
<dbReference type="EMBL" id="CAJNOR010002592">
    <property type="protein sequence ID" value="CAF1315704.1"/>
    <property type="molecule type" value="Genomic_DNA"/>
</dbReference>